<dbReference type="Pfam" id="PF25967">
    <property type="entry name" value="RND-MFP_C"/>
    <property type="match status" value="1"/>
</dbReference>
<sequence length="414" mass="45184">MDQVIPQRPGRRWASALLATAVVALAGAGAWHFLPSGLQVSAADLQVATATRGVFLDQVVVRSTAEPAVSVLLDAVESGRVEEVFVKDGAMVVKGQQLFRLSNPQRQLDLLARQSEVAQQLSNLINLRVSYASAQSEQQRRIKEIRFELGQLEKSYTRTDGLQQRGFVSQAAGQEERDKVERKRQLLHDEQVSGETELAIKRTALEQMKRTIDNLNRGVALVGTNIDALVVRAPLTGRLTNFSLQVGESVKQSSRVGRIDDPGKFKLVGNIDQFYLDRVAVGQRGQVQIDGQTYAVKVVSTNPQVTDGRFGAELQFDTDNPTMLRAGQAVDCQLALGAATPALVLPNGGYLNDSGGTWVFVLSADGRHAERRAIRIGRRSDAQVEVLSGLAPGERVIVSSYAKFDKSQQLELSK</sequence>
<evidence type="ECO:0000256" key="3">
    <source>
        <dbReference type="ARBA" id="ARBA00023054"/>
    </source>
</evidence>
<dbReference type="InterPro" id="IPR006143">
    <property type="entry name" value="RND_pump_MFP"/>
</dbReference>
<evidence type="ECO:0000259" key="4">
    <source>
        <dbReference type="Pfam" id="PF25967"/>
    </source>
</evidence>
<evidence type="ECO:0000313" key="6">
    <source>
        <dbReference type="Proteomes" id="UP001589773"/>
    </source>
</evidence>
<dbReference type="Gene3D" id="2.40.50.100">
    <property type="match status" value="1"/>
</dbReference>
<dbReference type="RefSeq" id="WP_379679020.1">
    <property type="nucleotide sequence ID" value="NZ_JBHLWP010000010.1"/>
</dbReference>
<dbReference type="InterPro" id="IPR050465">
    <property type="entry name" value="UPF0194_transport"/>
</dbReference>
<dbReference type="Gene3D" id="2.40.30.170">
    <property type="match status" value="1"/>
</dbReference>
<accession>A0ABV6FFZ5</accession>
<dbReference type="PANTHER" id="PTHR32347">
    <property type="entry name" value="EFFLUX SYSTEM COMPONENT YKNX-RELATED"/>
    <property type="match status" value="1"/>
</dbReference>
<proteinExistence type="inferred from homology"/>
<organism evidence="5 6">
    <name type="scientific">Massilia consociata</name>
    <dbReference type="NCBI Taxonomy" id="760117"/>
    <lineage>
        <taxon>Bacteria</taxon>
        <taxon>Pseudomonadati</taxon>
        <taxon>Pseudomonadota</taxon>
        <taxon>Betaproteobacteria</taxon>
        <taxon>Burkholderiales</taxon>
        <taxon>Oxalobacteraceae</taxon>
        <taxon>Telluria group</taxon>
        <taxon>Massilia</taxon>
    </lineage>
</organism>
<comment type="caution">
    <text evidence="5">The sequence shown here is derived from an EMBL/GenBank/DDBJ whole genome shotgun (WGS) entry which is preliminary data.</text>
</comment>
<protein>
    <submittedName>
        <fullName evidence="5">Efflux RND transporter periplasmic adaptor subunit</fullName>
    </submittedName>
</protein>
<comment type="similarity">
    <text evidence="2">Belongs to the membrane fusion protein (MFP) (TC 8.A.1) family.</text>
</comment>
<dbReference type="InterPro" id="IPR058627">
    <property type="entry name" value="MdtA-like_C"/>
</dbReference>
<dbReference type="NCBIfam" id="TIGR01730">
    <property type="entry name" value="RND_mfp"/>
    <property type="match status" value="1"/>
</dbReference>
<reference evidence="5 6" key="1">
    <citation type="submission" date="2024-09" db="EMBL/GenBank/DDBJ databases">
        <authorList>
            <person name="Sun Q."/>
            <person name="Mori K."/>
        </authorList>
    </citation>
    <scope>NUCLEOTIDE SEQUENCE [LARGE SCALE GENOMIC DNA]</scope>
    <source>
        <strain evidence="5 6">CCM 7792</strain>
    </source>
</reference>
<dbReference type="EMBL" id="JBHLWP010000010">
    <property type="protein sequence ID" value="MFC0252254.1"/>
    <property type="molecule type" value="Genomic_DNA"/>
</dbReference>
<evidence type="ECO:0000256" key="2">
    <source>
        <dbReference type="ARBA" id="ARBA00009477"/>
    </source>
</evidence>
<dbReference type="PANTHER" id="PTHR32347:SF23">
    <property type="entry name" value="BLL5650 PROTEIN"/>
    <property type="match status" value="1"/>
</dbReference>
<comment type="subcellular location">
    <subcellularLocation>
        <location evidence="1">Cell envelope</location>
    </subcellularLocation>
</comment>
<gene>
    <name evidence="5" type="ORF">ACFFJK_10165</name>
</gene>
<dbReference type="Proteomes" id="UP001589773">
    <property type="component" value="Unassembled WGS sequence"/>
</dbReference>
<evidence type="ECO:0000313" key="5">
    <source>
        <dbReference type="EMBL" id="MFC0252254.1"/>
    </source>
</evidence>
<keyword evidence="6" id="KW-1185">Reference proteome</keyword>
<name>A0ABV6FFZ5_9BURK</name>
<evidence type="ECO:0000256" key="1">
    <source>
        <dbReference type="ARBA" id="ARBA00004196"/>
    </source>
</evidence>
<feature type="domain" description="Multidrug resistance protein MdtA-like C-terminal permuted SH3" evidence="4">
    <location>
        <begin position="342"/>
        <end position="400"/>
    </location>
</feature>
<keyword evidence="3" id="KW-0175">Coiled coil</keyword>
<dbReference type="Gene3D" id="2.40.420.20">
    <property type="match status" value="1"/>
</dbReference>